<evidence type="ECO:0000256" key="8">
    <source>
        <dbReference type="ARBA" id="ARBA00023136"/>
    </source>
</evidence>
<keyword evidence="7 12" id="KW-0040">ANK repeat</keyword>
<dbReference type="Pfam" id="PF12796">
    <property type="entry name" value="Ank_2"/>
    <property type="match status" value="2"/>
</dbReference>
<evidence type="ECO:0000256" key="5">
    <source>
        <dbReference type="ARBA" id="ARBA00022737"/>
    </source>
</evidence>
<dbReference type="AlphaFoldDB" id="A0A0F4ZC21"/>
<dbReference type="SMART" id="SM00248">
    <property type="entry name" value="ANK"/>
    <property type="match status" value="5"/>
</dbReference>
<dbReference type="OrthoDB" id="6781668at2759"/>
<evidence type="ECO:0000256" key="10">
    <source>
        <dbReference type="ARBA" id="ARBA00023288"/>
    </source>
</evidence>
<protein>
    <recommendedName>
        <fullName evidence="13">Palmitoyltransferase</fullName>
        <ecNumber evidence="13">2.3.1.225</ecNumber>
    </recommendedName>
</protein>
<dbReference type="GO" id="GO:0019706">
    <property type="term" value="F:protein-cysteine S-palmitoyltransferase activity"/>
    <property type="evidence" value="ECO:0007669"/>
    <property type="project" value="UniProtKB-EC"/>
</dbReference>
<gene>
    <name evidence="16" type="ORF">TD95_003621</name>
</gene>
<dbReference type="PANTHER" id="PTHR24161:SF85">
    <property type="entry name" value="PALMITOYLTRANSFERASE HIP14"/>
    <property type="match status" value="1"/>
</dbReference>
<dbReference type="PROSITE" id="PS50216">
    <property type="entry name" value="DHHC"/>
    <property type="match status" value="1"/>
</dbReference>
<sequence length="752" mass="80954">MSAVTAEMELGHLDPAAAGAGAGSGAQAPSPPQQKQPPPPFGHGGQQEASKEEADIMQLARVGDVAAMQALFEGGEVDATYHDDEGITPLHWAAINNQYAMCKFLISAGAEINRKGGESVSTPLQWAAQRCHYYTVNLLLHHGADPLITDSQGYNTLHISTFNGNVLLLVLLLHQGIPVDVLDSFGHTALMWAAYKGFPRCVDVLLRWGASVHATDEQGFTALHWALVKGSPQCILKLLEYGADRFAPTATGKTPALTAAELNTVAAWHRALRESGYAPDGSVARPPWPGAALLLQNRRGFVSRFLFLWPFALVWAAISVLAYMPVFAAVPLAAVVCYGIMWVAQQQVLEYAPADMRHFSRTPWMAGIFAATLFWTGLNWLFTVLPVTGLRGPSATHGFLNLVFAGCYALVVCFYVAAMVYDPGFVPRLKGIAEQKAVIDELLSEWKFDEANFCVTCMVRTPLRSKHCKRCGRCVAKHDHHCPWVNNCIGVNNHRQFFLYILSLAAGILCYDVLLYHYFTTTTESADSSCSILSPALCQIVNADAYTLLLGIWISIQLVWVSMLISVQFIQVARAMTTFENMFGIRDASATLAFTSTGQPLDPQAAAVAAAEEAEAAATVTAATAATAAAAATAGPGLAHAHARRRGGYLSQIAMLLGITPFIETVSGRTAGGAARARKKGNPYGHGCVANCSDFWCDPAPVLGRRETGAGLLAGRKVSWMDMYEVESGMGVRTRGRGRGRGYEAVGGEEEV</sequence>
<feature type="repeat" description="ANK" evidence="12">
    <location>
        <begin position="218"/>
        <end position="244"/>
    </location>
</feature>
<feature type="repeat" description="ANK" evidence="12">
    <location>
        <begin position="119"/>
        <end position="151"/>
    </location>
</feature>
<name>A0A0F4ZC21_9PEZI</name>
<dbReference type="PANTHER" id="PTHR24161">
    <property type="entry name" value="ANK_REP_REGION DOMAIN-CONTAINING PROTEIN-RELATED"/>
    <property type="match status" value="1"/>
</dbReference>
<keyword evidence="9" id="KW-0564">Palmitate</keyword>
<evidence type="ECO:0000256" key="6">
    <source>
        <dbReference type="ARBA" id="ARBA00022989"/>
    </source>
</evidence>
<accession>A0A0F4ZC21</accession>
<keyword evidence="13" id="KW-0012">Acyltransferase</keyword>
<feature type="repeat" description="ANK" evidence="12">
    <location>
        <begin position="85"/>
        <end position="117"/>
    </location>
</feature>
<dbReference type="Pfam" id="PF01529">
    <property type="entry name" value="DHHC"/>
    <property type="match status" value="1"/>
</dbReference>
<evidence type="ECO:0000256" key="11">
    <source>
        <dbReference type="ARBA" id="ARBA00048048"/>
    </source>
</evidence>
<evidence type="ECO:0000256" key="13">
    <source>
        <dbReference type="RuleBase" id="RU079119"/>
    </source>
</evidence>
<dbReference type="Proteomes" id="UP000033483">
    <property type="component" value="Unassembled WGS sequence"/>
</dbReference>
<feature type="transmembrane region" description="Helical" evidence="13">
    <location>
        <begin position="324"/>
        <end position="344"/>
    </location>
</feature>
<dbReference type="InterPro" id="IPR002110">
    <property type="entry name" value="Ankyrin_rpt"/>
</dbReference>
<keyword evidence="17" id="KW-1185">Reference proteome</keyword>
<evidence type="ECO:0000256" key="14">
    <source>
        <dbReference type="SAM" id="MobiDB-lite"/>
    </source>
</evidence>
<feature type="region of interest" description="Disordered" evidence="14">
    <location>
        <begin position="1"/>
        <end position="53"/>
    </location>
</feature>
<comment type="similarity">
    <text evidence="3">Belongs to the DHHC palmitoyltransferase family. AKR/ZDHHC17 subfamily.</text>
</comment>
<comment type="caution">
    <text evidence="16">The sequence shown here is derived from an EMBL/GenBank/DDBJ whole genome shotgun (WGS) entry which is preliminary data.</text>
</comment>
<evidence type="ECO:0000256" key="9">
    <source>
        <dbReference type="ARBA" id="ARBA00023139"/>
    </source>
</evidence>
<keyword evidence="13" id="KW-0808">Transferase</keyword>
<feature type="transmembrane region" description="Helical" evidence="13">
    <location>
        <begin position="301"/>
        <end position="318"/>
    </location>
</feature>
<dbReference type="InterPro" id="IPR001594">
    <property type="entry name" value="Palmitoyltrfase_DHHC"/>
</dbReference>
<keyword evidence="10" id="KW-0449">Lipoprotein</keyword>
<keyword evidence="5" id="KW-0677">Repeat</keyword>
<dbReference type="GO" id="GO:0031901">
    <property type="term" value="C:early endosome membrane"/>
    <property type="evidence" value="ECO:0007669"/>
    <property type="project" value="UniProtKB-SubCell"/>
</dbReference>
<reference evidence="16 17" key="1">
    <citation type="submission" date="2015-03" db="EMBL/GenBank/DDBJ databases">
        <authorList>
            <person name="Radwan O."/>
            <person name="Al-Naeli F.A."/>
            <person name="Rendon G.A."/>
            <person name="Fields C."/>
        </authorList>
    </citation>
    <scope>NUCLEOTIDE SEQUENCE [LARGE SCALE GENOMIC DNA]</scope>
    <source>
        <strain evidence="16">CR-DP1</strain>
    </source>
</reference>
<evidence type="ECO:0000256" key="3">
    <source>
        <dbReference type="ARBA" id="ARBA00010104"/>
    </source>
</evidence>
<comment type="function">
    <text evidence="1">Palmitoyltransferase specific for casein kinase 1.</text>
</comment>
<keyword evidence="8 13" id="KW-0472">Membrane</keyword>
<evidence type="ECO:0000259" key="15">
    <source>
        <dbReference type="Pfam" id="PF01529"/>
    </source>
</evidence>
<comment type="domain">
    <text evidence="13">The DHHC domain is required for palmitoyltransferase activity.</text>
</comment>
<feature type="transmembrane region" description="Helical" evidence="13">
    <location>
        <begin position="545"/>
        <end position="567"/>
    </location>
</feature>
<evidence type="ECO:0000256" key="4">
    <source>
        <dbReference type="ARBA" id="ARBA00022692"/>
    </source>
</evidence>
<evidence type="ECO:0000313" key="17">
    <source>
        <dbReference type="Proteomes" id="UP000033483"/>
    </source>
</evidence>
<evidence type="ECO:0000256" key="7">
    <source>
        <dbReference type="ARBA" id="ARBA00023043"/>
    </source>
</evidence>
<feature type="domain" description="Palmitoyltransferase DHHC" evidence="15">
    <location>
        <begin position="448"/>
        <end position="582"/>
    </location>
</feature>
<evidence type="ECO:0000256" key="1">
    <source>
        <dbReference type="ARBA" id="ARBA00002100"/>
    </source>
</evidence>
<comment type="catalytic activity">
    <reaction evidence="11 13">
        <text>L-cysteinyl-[protein] + hexadecanoyl-CoA = S-hexadecanoyl-L-cysteinyl-[protein] + CoA</text>
        <dbReference type="Rhea" id="RHEA:36683"/>
        <dbReference type="Rhea" id="RHEA-COMP:10131"/>
        <dbReference type="Rhea" id="RHEA-COMP:11032"/>
        <dbReference type="ChEBI" id="CHEBI:29950"/>
        <dbReference type="ChEBI" id="CHEBI:57287"/>
        <dbReference type="ChEBI" id="CHEBI:57379"/>
        <dbReference type="ChEBI" id="CHEBI:74151"/>
        <dbReference type="EC" id="2.3.1.225"/>
    </reaction>
</comment>
<evidence type="ECO:0000313" key="16">
    <source>
        <dbReference type="EMBL" id="KKA28087.1"/>
    </source>
</evidence>
<feature type="transmembrane region" description="Helical" evidence="13">
    <location>
        <begin position="402"/>
        <end position="421"/>
    </location>
</feature>
<organism evidence="16 17">
    <name type="scientific">Thielaviopsis punctulata</name>
    <dbReference type="NCBI Taxonomy" id="72032"/>
    <lineage>
        <taxon>Eukaryota</taxon>
        <taxon>Fungi</taxon>
        <taxon>Dikarya</taxon>
        <taxon>Ascomycota</taxon>
        <taxon>Pezizomycotina</taxon>
        <taxon>Sordariomycetes</taxon>
        <taxon>Hypocreomycetidae</taxon>
        <taxon>Microascales</taxon>
        <taxon>Ceratocystidaceae</taxon>
        <taxon>Thielaviopsis</taxon>
    </lineage>
</organism>
<feature type="repeat" description="ANK" evidence="12">
    <location>
        <begin position="185"/>
        <end position="217"/>
    </location>
</feature>
<evidence type="ECO:0000256" key="2">
    <source>
        <dbReference type="ARBA" id="ARBA00004520"/>
    </source>
</evidence>
<dbReference type="Gene3D" id="1.25.40.20">
    <property type="entry name" value="Ankyrin repeat-containing domain"/>
    <property type="match status" value="1"/>
</dbReference>
<feature type="transmembrane region" description="Helical" evidence="13">
    <location>
        <begin position="364"/>
        <end position="382"/>
    </location>
</feature>
<proteinExistence type="inferred from homology"/>
<dbReference type="InterPro" id="IPR036770">
    <property type="entry name" value="Ankyrin_rpt-contain_sf"/>
</dbReference>
<keyword evidence="6 13" id="KW-1133">Transmembrane helix</keyword>
<feature type="repeat" description="ANK" evidence="12">
    <location>
        <begin position="152"/>
        <end position="184"/>
    </location>
</feature>
<dbReference type="PROSITE" id="PS50297">
    <property type="entry name" value="ANK_REP_REGION"/>
    <property type="match status" value="4"/>
</dbReference>
<comment type="subcellular location">
    <subcellularLocation>
        <location evidence="2">Early endosome membrane</location>
        <topology evidence="2">Multi-pass membrane protein</topology>
    </subcellularLocation>
</comment>
<feature type="compositionally biased region" description="Pro residues" evidence="14">
    <location>
        <begin position="29"/>
        <end position="41"/>
    </location>
</feature>
<dbReference type="EC" id="2.3.1.225" evidence="13"/>
<feature type="transmembrane region" description="Helical" evidence="13">
    <location>
        <begin position="497"/>
        <end position="519"/>
    </location>
</feature>
<dbReference type="PROSITE" id="PS50088">
    <property type="entry name" value="ANK_REPEAT"/>
    <property type="match status" value="5"/>
</dbReference>
<dbReference type="SUPFAM" id="SSF48403">
    <property type="entry name" value="Ankyrin repeat"/>
    <property type="match status" value="1"/>
</dbReference>
<evidence type="ECO:0000256" key="12">
    <source>
        <dbReference type="PROSITE-ProRule" id="PRU00023"/>
    </source>
</evidence>
<dbReference type="EMBL" id="LAEV01001420">
    <property type="protein sequence ID" value="KKA28087.1"/>
    <property type="molecule type" value="Genomic_DNA"/>
</dbReference>
<keyword evidence="4 13" id="KW-0812">Transmembrane</keyword>